<reference evidence="2 3" key="1">
    <citation type="submission" date="2016-10" db="EMBL/GenBank/DDBJ databases">
        <authorList>
            <person name="de Groot N.N."/>
        </authorList>
    </citation>
    <scope>NUCLEOTIDE SEQUENCE [LARGE SCALE GENOMIC DNA]</scope>
    <source>
        <strain evidence="2 3">DSM 23553</strain>
    </source>
</reference>
<accession>A0A1H5PEE5</accession>
<keyword evidence="1" id="KW-1133">Transmembrane helix</keyword>
<feature type="transmembrane region" description="Helical" evidence="1">
    <location>
        <begin position="128"/>
        <end position="151"/>
    </location>
</feature>
<evidence type="ECO:0000313" key="2">
    <source>
        <dbReference type="EMBL" id="SEF12060.1"/>
    </source>
</evidence>
<dbReference type="STRING" id="390640.SAMN04488034_1138"/>
<feature type="transmembrane region" description="Helical" evidence="1">
    <location>
        <begin position="364"/>
        <end position="383"/>
    </location>
</feature>
<sequence length="441" mass="51150">MVKNNVSLIFLYLTKKIFPRLRNKSILLKQVFLLFLVFGFVKSLVYFAPLGVNEVVNSVNKFGIFEYSLNLGQTVAGVFSMGLAGAYAFFIFKQKRLELQPVFHLHFIIITLALFIAAVLFPGLLNNIYFGAILIGTAFAEQMFLSAVLKFSSRNKTAVIIDSSVYIVLSIVLVFSFFHIFTFSMEIWFSSILVFLLLLSLFYHWRHIKGVLKINRSEFHEIYKFGGLIVLAGPLLVLITSSTRLFIEHFSTLEKVGIYSFYFRLASFVLIFSRVIGILLLKRMFVSSHKVLDKYYSSAMTFLFLLSILIYWILPVLLQNNFPQFDNTYEKYSGLFLICFFQIVFWINTSLFEPILQRENQMKSFLVLLAGFLFLLFLGFSLLELLNLITLENLVWMNTLIIFLLFFGQQFILWKNAIVYKKSLITQSIIGFFFFFTSLIL</sequence>
<keyword evidence="3" id="KW-1185">Reference proteome</keyword>
<feature type="transmembrane region" description="Helical" evidence="1">
    <location>
        <begin position="26"/>
        <end position="47"/>
    </location>
</feature>
<feature type="transmembrane region" description="Helical" evidence="1">
    <location>
        <begin position="102"/>
        <end position="122"/>
    </location>
</feature>
<protein>
    <submittedName>
        <fullName evidence="2">Uncharacterized protein</fullName>
    </submittedName>
</protein>
<feature type="transmembrane region" description="Helical" evidence="1">
    <location>
        <begin position="395"/>
        <end position="412"/>
    </location>
</feature>
<feature type="transmembrane region" description="Helical" evidence="1">
    <location>
        <begin position="225"/>
        <end position="247"/>
    </location>
</feature>
<evidence type="ECO:0000256" key="1">
    <source>
        <dbReference type="SAM" id="Phobius"/>
    </source>
</evidence>
<keyword evidence="1" id="KW-0472">Membrane</keyword>
<dbReference type="Proteomes" id="UP000199448">
    <property type="component" value="Unassembled WGS sequence"/>
</dbReference>
<name>A0A1H5PEE5_9FLAO</name>
<keyword evidence="1" id="KW-0812">Transmembrane</keyword>
<feature type="transmembrane region" description="Helical" evidence="1">
    <location>
        <begin position="334"/>
        <end position="352"/>
    </location>
</feature>
<feature type="transmembrane region" description="Helical" evidence="1">
    <location>
        <begin position="424"/>
        <end position="440"/>
    </location>
</feature>
<gene>
    <name evidence="2" type="ORF">SAMN04488034_1138</name>
</gene>
<dbReference type="EMBL" id="FNUG01000013">
    <property type="protein sequence ID" value="SEF12060.1"/>
    <property type="molecule type" value="Genomic_DNA"/>
</dbReference>
<feature type="transmembrane region" description="Helical" evidence="1">
    <location>
        <begin position="163"/>
        <end position="181"/>
    </location>
</feature>
<proteinExistence type="predicted"/>
<dbReference type="AlphaFoldDB" id="A0A1H5PEE5"/>
<feature type="transmembrane region" description="Helical" evidence="1">
    <location>
        <begin position="67"/>
        <end position="90"/>
    </location>
</feature>
<organism evidence="2 3">
    <name type="scientific">Salinimicrobium catena</name>
    <dbReference type="NCBI Taxonomy" id="390640"/>
    <lineage>
        <taxon>Bacteria</taxon>
        <taxon>Pseudomonadati</taxon>
        <taxon>Bacteroidota</taxon>
        <taxon>Flavobacteriia</taxon>
        <taxon>Flavobacteriales</taxon>
        <taxon>Flavobacteriaceae</taxon>
        <taxon>Salinimicrobium</taxon>
    </lineage>
</organism>
<feature type="transmembrane region" description="Helical" evidence="1">
    <location>
        <begin position="293"/>
        <end position="314"/>
    </location>
</feature>
<feature type="transmembrane region" description="Helical" evidence="1">
    <location>
        <begin position="259"/>
        <end position="281"/>
    </location>
</feature>
<evidence type="ECO:0000313" key="3">
    <source>
        <dbReference type="Proteomes" id="UP000199448"/>
    </source>
</evidence>
<feature type="transmembrane region" description="Helical" evidence="1">
    <location>
        <begin position="187"/>
        <end position="205"/>
    </location>
</feature>